<feature type="region of interest" description="Disordered" evidence="2">
    <location>
        <begin position="707"/>
        <end position="787"/>
    </location>
</feature>
<feature type="compositionally biased region" description="Low complexity" evidence="2">
    <location>
        <begin position="30"/>
        <end position="42"/>
    </location>
</feature>
<evidence type="ECO:0000313" key="3">
    <source>
        <dbReference type="EMBL" id="KAK8166348.1"/>
    </source>
</evidence>
<feature type="compositionally biased region" description="Polar residues" evidence="2">
    <location>
        <begin position="768"/>
        <end position="787"/>
    </location>
</feature>
<feature type="compositionally biased region" description="Basic and acidic residues" evidence="2">
    <location>
        <begin position="141"/>
        <end position="153"/>
    </location>
</feature>
<evidence type="ECO:0000256" key="2">
    <source>
        <dbReference type="SAM" id="MobiDB-lite"/>
    </source>
</evidence>
<proteinExistence type="predicted"/>
<gene>
    <name evidence="3" type="ORF">IWX90DRAFT_432550</name>
</gene>
<reference evidence="3 4" key="1">
    <citation type="journal article" date="2022" name="G3 (Bethesda)">
        <title>Enemy or ally: a genomic approach to elucidate the lifestyle of Phyllosticta citrichinaensis.</title>
        <authorList>
            <person name="Buijs V.A."/>
            <person name="Groenewald J.Z."/>
            <person name="Haridas S."/>
            <person name="LaButti K.M."/>
            <person name="Lipzen A."/>
            <person name="Martin F.M."/>
            <person name="Barry K."/>
            <person name="Grigoriev I.V."/>
            <person name="Crous P.W."/>
            <person name="Seidl M.F."/>
        </authorList>
    </citation>
    <scope>NUCLEOTIDE SEQUENCE [LARGE SCALE GENOMIC DNA]</scope>
    <source>
        <strain evidence="3 4">CBS 129764</strain>
    </source>
</reference>
<name>A0ABR1XSW7_9PEZI</name>
<keyword evidence="4" id="KW-1185">Reference proteome</keyword>
<organism evidence="3 4">
    <name type="scientific">Phyllosticta citrichinensis</name>
    <dbReference type="NCBI Taxonomy" id="1130410"/>
    <lineage>
        <taxon>Eukaryota</taxon>
        <taxon>Fungi</taxon>
        <taxon>Dikarya</taxon>
        <taxon>Ascomycota</taxon>
        <taxon>Pezizomycotina</taxon>
        <taxon>Dothideomycetes</taxon>
        <taxon>Dothideomycetes incertae sedis</taxon>
        <taxon>Botryosphaeriales</taxon>
        <taxon>Phyllostictaceae</taxon>
        <taxon>Phyllosticta</taxon>
    </lineage>
</organism>
<evidence type="ECO:0000313" key="4">
    <source>
        <dbReference type="Proteomes" id="UP001456524"/>
    </source>
</evidence>
<feature type="region of interest" description="Disordered" evidence="2">
    <location>
        <begin position="1"/>
        <end position="211"/>
    </location>
</feature>
<accession>A0ABR1XSW7</accession>
<feature type="compositionally biased region" description="Basic and acidic residues" evidence="2">
    <location>
        <begin position="749"/>
        <end position="766"/>
    </location>
</feature>
<feature type="compositionally biased region" description="Polar residues" evidence="2">
    <location>
        <begin position="104"/>
        <end position="113"/>
    </location>
</feature>
<feature type="compositionally biased region" description="Low complexity" evidence="2">
    <location>
        <begin position="114"/>
        <end position="138"/>
    </location>
</feature>
<sequence>MKRNANMADFFKPFQRPKQPRLNPTERPSDSTTSSAPSSRVSHLPTPNPMPAVDTPSKPHWPSSEPAPASSPPSPRQSSVPATRVASLPSSRLTLLNPPLDPHSSVQSHPEANSSLPEMAPSSLSSLPPLSQTSNTSSRRVFKDGVEMVRTSDSEEDSDSSLEDLNVLLAARKQSAPVESSPPRSSSTPRDTRKKDYNSRSQAKRPKKLEKILPTPTKYKISLAALAKQASKERAAEAKSREAEEAADKLEELLKDDVFDEVTEDNLLEAVGDVERAREAREALERTGALETFQVWRFFGSCRSTKRSRPFPTASLPSHGWQKLLKDTAARENALQSGLVQTGIARSALPDEVISWMVDEVCFGARAELKSAYLRILESSTPQIRRLLDKERIQQLFSRMGASVSTRGDGVSLPNIVPTEVVENETGPVLPAGLAWLLQILRQSASQLSPEALEYGLEVLLRVNFDDRVLVDGELQILSREAVGIFLAMLGTSFHDIARRTYTSLHDYPVLQFHLISSLPAHTPLECSFRRRLALCFLLQNSTASLTTPFTSRTFRESIFAAILHTNPNFRMNTSTNFANVAAAANILDAAFETGFSDFAFVKELASNPRKLTFRDAEAKARRQAALRAEEEFNAGVDKLVELLHSVNGQMRSGIKNLIQSEAKVALDRVEHRIGYGVRTQEVSKRDIFGEMGYGAQSLMESWVKTEKVDDEEDQEKERGGKKVCFADGDADEKLTENSGEPSPDGEDAAARVHASSELKQEDGETKPIQNGSAPATNQEMQNDAGG</sequence>
<dbReference type="EMBL" id="JBBWUH010000005">
    <property type="protein sequence ID" value="KAK8166348.1"/>
    <property type="molecule type" value="Genomic_DNA"/>
</dbReference>
<evidence type="ECO:0000256" key="1">
    <source>
        <dbReference type="SAM" id="Coils"/>
    </source>
</evidence>
<comment type="caution">
    <text evidence="3">The sequence shown here is derived from an EMBL/GenBank/DDBJ whole genome shotgun (WGS) entry which is preliminary data.</text>
</comment>
<keyword evidence="1" id="KW-0175">Coiled coil</keyword>
<feature type="coiled-coil region" evidence="1">
    <location>
        <begin position="233"/>
        <end position="287"/>
    </location>
</feature>
<protein>
    <submittedName>
        <fullName evidence="3">Uncharacterized protein</fullName>
    </submittedName>
</protein>
<dbReference type="Proteomes" id="UP001456524">
    <property type="component" value="Unassembled WGS sequence"/>
</dbReference>